<proteinExistence type="predicted"/>
<gene>
    <name evidence="1" type="ORF">KO493_01460</name>
</gene>
<protein>
    <submittedName>
        <fullName evidence="1">Uncharacterized protein</fullName>
    </submittedName>
</protein>
<comment type="caution">
    <text evidence="1">The sequence shown here is derived from an EMBL/GenBank/DDBJ whole genome shotgun (WGS) entry which is preliminary data.</text>
</comment>
<accession>A0ACC5U4W1</accession>
<keyword evidence="2" id="KW-1185">Reference proteome</keyword>
<evidence type="ECO:0000313" key="1">
    <source>
        <dbReference type="EMBL" id="MBU2949357.1"/>
    </source>
</evidence>
<name>A0ACC5U4W1_9FLAO</name>
<organism evidence="1 2">
    <name type="scientific">Pseudotamlana agarivorans</name>
    <dbReference type="NCBI Taxonomy" id="481183"/>
    <lineage>
        <taxon>Bacteria</taxon>
        <taxon>Pseudomonadati</taxon>
        <taxon>Bacteroidota</taxon>
        <taxon>Flavobacteriia</taxon>
        <taxon>Flavobacteriales</taxon>
        <taxon>Flavobacteriaceae</taxon>
        <taxon>Pseudotamlana</taxon>
    </lineage>
</organism>
<reference evidence="1" key="1">
    <citation type="submission" date="2021-05" db="EMBL/GenBank/DDBJ databases">
        <title>Draft genomes of bacteria isolated from model marine particles.</title>
        <authorList>
            <person name="Datta M.S."/>
            <person name="Schwartzman J.A."/>
            <person name="Enke T.N."/>
            <person name="Saavedra J."/>
            <person name="Cermak N."/>
            <person name="Cordero O.X."/>
        </authorList>
    </citation>
    <scope>NUCLEOTIDE SEQUENCE</scope>
    <source>
        <strain evidence="1">I2M19</strain>
    </source>
</reference>
<dbReference type="EMBL" id="JAHKPD010000007">
    <property type="protein sequence ID" value="MBU2949357.1"/>
    <property type="molecule type" value="Genomic_DNA"/>
</dbReference>
<dbReference type="Proteomes" id="UP001647509">
    <property type="component" value="Unassembled WGS sequence"/>
</dbReference>
<evidence type="ECO:0000313" key="2">
    <source>
        <dbReference type="Proteomes" id="UP001647509"/>
    </source>
</evidence>
<sequence>MEVLMSSLIGVEDPVKFLMWFFIVLMFVFLMFLFTLKTRKKLSNRHVAVRKTNTVIYSTLIIAVALISGVFALELNGSNEGNGLEDTAGIKSIEEIEAIESLEHIAHTNEHYLFGIDISHYQGEIKWDEVKASDHPIEFVFIRSTMGVDGKDTHYHANWVDAKKHDYIRGAYHYYRPNENSTKQFENFASTVTLVTGDFPPILDIEEPSRFGDKKLREGVLNWLKLAEAKYGVKPVVYTGKHFYDTRLKGYLKGYPLWIAAYSGKSRVSDVEWTFHQFSEEVEIAGIDTAVDGNSFHMTMKELQSMCIGETHHSKKYWKNYKH</sequence>